<dbReference type="AlphaFoldDB" id="A0A565BJZ4"/>
<protein>
    <submittedName>
        <fullName evidence="2">Uncharacterized protein</fullName>
    </submittedName>
</protein>
<comment type="caution">
    <text evidence="2">The sequence shown here is derived from an EMBL/GenBank/DDBJ whole genome shotgun (WGS) entry which is preliminary data.</text>
</comment>
<dbReference type="SUPFAM" id="SSF52058">
    <property type="entry name" value="L domain-like"/>
    <property type="match status" value="1"/>
</dbReference>
<dbReference type="Proteomes" id="UP000489600">
    <property type="component" value="Unassembled WGS sequence"/>
</dbReference>
<evidence type="ECO:0000313" key="3">
    <source>
        <dbReference type="Proteomes" id="UP000489600"/>
    </source>
</evidence>
<proteinExistence type="predicted"/>
<evidence type="ECO:0000256" key="1">
    <source>
        <dbReference type="SAM" id="SignalP"/>
    </source>
</evidence>
<gene>
    <name evidence="2" type="ORF">ANE_LOCUS12121</name>
</gene>
<keyword evidence="3" id="KW-1185">Reference proteome</keyword>
<keyword evidence="1" id="KW-0732">Signal</keyword>
<reference evidence="2" key="1">
    <citation type="submission" date="2019-07" db="EMBL/GenBank/DDBJ databases">
        <authorList>
            <person name="Dittberner H."/>
        </authorList>
    </citation>
    <scope>NUCLEOTIDE SEQUENCE [LARGE SCALE GENOMIC DNA]</scope>
</reference>
<dbReference type="EMBL" id="CABITT030000004">
    <property type="protein sequence ID" value="VVB01677.1"/>
    <property type="molecule type" value="Genomic_DNA"/>
</dbReference>
<evidence type="ECO:0000313" key="2">
    <source>
        <dbReference type="EMBL" id="VVB01677.1"/>
    </source>
</evidence>
<dbReference type="Gene3D" id="3.80.10.10">
    <property type="entry name" value="Ribonuclease Inhibitor"/>
    <property type="match status" value="1"/>
</dbReference>
<organism evidence="2 3">
    <name type="scientific">Arabis nemorensis</name>
    <dbReference type="NCBI Taxonomy" id="586526"/>
    <lineage>
        <taxon>Eukaryota</taxon>
        <taxon>Viridiplantae</taxon>
        <taxon>Streptophyta</taxon>
        <taxon>Embryophyta</taxon>
        <taxon>Tracheophyta</taxon>
        <taxon>Spermatophyta</taxon>
        <taxon>Magnoliopsida</taxon>
        <taxon>eudicotyledons</taxon>
        <taxon>Gunneridae</taxon>
        <taxon>Pentapetalae</taxon>
        <taxon>rosids</taxon>
        <taxon>malvids</taxon>
        <taxon>Brassicales</taxon>
        <taxon>Brassicaceae</taxon>
        <taxon>Arabideae</taxon>
        <taxon>Arabis</taxon>
    </lineage>
</organism>
<feature type="signal peptide" evidence="1">
    <location>
        <begin position="1"/>
        <end position="20"/>
    </location>
</feature>
<name>A0A565BJZ4_9BRAS</name>
<accession>A0A565BJZ4</accession>
<feature type="chain" id="PRO_5022048485" evidence="1">
    <location>
        <begin position="21"/>
        <end position="130"/>
    </location>
</feature>
<sequence length="130" mass="14382">MIVALIAIAYFIAIAFSVEALVEKPTKLYPVENIKKSLANKRKPKPTKLNCLMKLPFLGENNDLDIIPAFSEIVSDAVIFYDFESQISGKLPLDLGNLPNIQRMLLSSNYLSGEIPSTFAIAPLEKLTVL</sequence>
<dbReference type="OrthoDB" id="1897577at2759"/>
<dbReference type="InterPro" id="IPR032675">
    <property type="entry name" value="LRR_dom_sf"/>
</dbReference>